<keyword evidence="1" id="KW-0812">Transmembrane</keyword>
<keyword evidence="1" id="KW-1133">Transmembrane helix</keyword>
<sequence length="84" mass="9503">MRSMHQYTTPSLYWVYGPALCGLVYWCGAPHLYQAVNTLLIHTPTSMEGVWSLATTRHDFNAPDIDIVAGMRTIIDSQWTSFPV</sequence>
<name>A0AAE1UMB5_9EUCA</name>
<keyword evidence="1" id="KW-0472">Membrane</keyword>
<organism evidence="2 3">
    <name type="scientific">Petrolisthes manimaculis</name>
    <dbReference type="NCBI Taxonomy" id="1843537"/>
    <lineage>
        <taxon>Eukaryota</taxon>
        <taxon>Metazoa</taxon>
        <taxon>Ecdysozoa</taxon>
        <taxon>Arthropoda</taxon>
        <taxon>Crustacea</taxon>
        <taxon>Multicrustacea</taxon>
        <taxon>Malacostraca</taxon>
        <taxon>Eumalacostraca</taxon>
        <taxon>Eucarida</taxon>
        <taxon>Decapoda</taxon>
        <taxon>Pleocyemata</taxon>
        <taxon>Anomura</taxon>
        <taxon>Galatheoidea</taxon>
        <taxon>Porcellanidae</taxon>
        <taxon>Petrolisthes</taxon>
    </lineage>
</organism>
<gene>
    <name evidence="2" type="ORF">Pmani_005308</name>
</gene>
<protein>
    <submittedName>
        <fullName evidence="2">Uncharacterized protein</fullName>
    </submittedName>
</protein>
<dbReference type="Proteomes" id="UP001292094">
    <property type="component" value="Unassembled WGS sequence"/>
</dbReference>
<evidence type="ECO:0000313" key="3">
    <source>
        <dbReference type="Proteomes" id="UP001292094"/>
    </source>
</evidence>
<evidence type="ECO:0000256" key="1">
    <source>
        <dbReference type="SAM" id="Phobius"/>
    </source>
</evidence>
<proteinExistence type="predicted"/>
<dbReference type="AlphaFoldDB" id="A0AAE1UMB5"/>
<feature type="transmembrane region" description="Helical" evidence="1">
    <location>
        <begin position="12"/>
        <end position="33"/>
    </location>
</feature>
<reference evidence="2" key="1">
    <citation type="submission" date="2023-11" db="EMBL/GenBank/DDBJ databases">
        <title>Genome assemblies of two species of porcelain crab, Petrolisthes cinctipes and Petrolisthes manimaculis (Anomura: Porcellanidae).</title>
        <authorList>
            <person name="Angst P."/>
        </authorList>
    </citation>
    <scope>NUCLEOTIDE SEQUENCE</scope>
    <source>
        <strain evidence="2">PB745_02</strain>
        <tissue evidence="2">Gill</tissue>
    </source>
</reference>
<keyword evidence="3" id="KW-1185">Reference proteome</keyword>
<dbReference type="EMBL" id="JAWZYT010000388">
    <property type="protein sequence ID" value="KAK4324035.1"/>
    <property type="molecule type" value="Genomic_DNA"/>
</dbReference>
<evidence type="ECO:0000313" key="2">
    <source>
        <dbReference type="EMBL" id="KAK4324035.1"/>
    </source>
</evidence>
<comment type="caution">
    <text evidence="2">The sequence shown here is derived from an EMBL/GenBank/DDBJ whole genome shotgun (WGS) entry which is preliminary data.</text>
</comment>
<accession>A0AAE1UMB5</accession>